<dbReference type="GO" id="GO:0030288">
    <property type="term" value="C:outer membrane-bounded periplasmic space"/>
    <property type="evidence" value="ECO:0007669"/>
    <property type="project" value="TreeGrafter"/>
</dbReference>
<reference evidence="8 9" key="1">
    <citation type="submission" date="2019-03" db="EMBL/GenBank/DDBJ databases">
        <authorList>
            <person name="Kim M.K.M."/>
        </authorList>
    </citation>
    <scope>NUCLEOTIDE SEQUENCE [LARGE SCALE GENOMIC DNA]</scope>
    <source>
        <strain evidence="8 9">17J68-12</strain>
    </source>
</reference>
<dbReference type="PANTHER" id="PTHR32060:SF30">
    <property type="entry name" value="CARBOXY-TERMINAL PROCESSING PROTEASE CTPA"/>
    <property type="match status" value="1"/>
</dbReference>
<proteinExistence type="inferred from homology"/>
<dbReference type="InterPro" id="IPR001478">
    <property type="entry name" value="PDZ"/>
</dbReference>
<keyword evidence="9" id="KW-1185">Reference proteome</keyword>
<evidence type="ECO:0000256" key="6">
    <source>
        <dbReference type="SAM" id="Phobius"/>
    </source>
</evidence>
<evidence type="ECO:0000256" key="1">
    <source>
        <dbReference type="ARBA" id="ARBA00009179"/>
    </source>
</evidence>
<dbReference type="Gene3D" id="3.90.226.10">
    <property type="entry name" value="2-enoyl-CoA Hydratase, Chain A, domain 1"/>
    <property type="match status" value="1"/>
</dbReference>
<dbReference type="RefSeq" id="WP_131446104.1">
    <property type="nucleotide sequence ID" value="NZ_SJZI01000002.1"/>
</dbReference>
<keyword evidence="3 5" id="KW-0378">Hydrolase</keyword>
<evidence type="ECO:0000256" key="4">
    <source>
        <dbReference type="ARBA" id="ARBA00022825"/>
    </source>
</evidence>
<dbReference type="OrthoDB" id="9812068at2"/>
<dbReference type="Gene3D" id="2.30.42.10">
    <property type="match status" value="1"/>
</dbReference>
<dbReference type="CDD" id="cd06782">
    <property type="entry name" value="cpPDZ_CPP-like"/>
    <property type="match status" value="1"/>
</dbReference>
<name>A0A4R1BP69_9BACT</name>
<dbReference type="InterPro" id="IPR055210">
    <property type="entry name" value="CtpA/B_N"/>
</dbReference>
<keyword evidence="4 5" id="KW-0720">Serine protease</keyword>
<dbReference type="CDD" id="cd07560">
    <property type="entry name" value="Peptidase_S41_CPP"/>
    <property type="match status" value="1"/>
</dbReference>
<dbReference type="Pfam" id="PF22694">
    <property type="entry name" value="CtpB_N-like"/>
    <property type="match status" value="1"/>
</dbReference>
<dbReference type="PROSITE" id="PS50106">
    <property type="entry name" value="PDZ"/>
    <property type="match status" value="1"/>
</dbReference>
<dbReference type="SUPFAM" id="SSF52096">
    <property type="entry name" value="ClpP/crotonase"/>
    <property type="match status" value="1"/>
</dbReference>
<evidence type="ECO:0000256" key="5">
    <source>
        <dbReference type="RuleBase" id="RU004404"/>
    </source>
</evidence>
<dbReference type="EMBL" id="SJZI01000002">
    <property type="protein sequence ID" value="TCJ19107.1"/>
    <property type="molecule type" value="Genomic_DNA"/>
</dbReference>
<dbReference type="Pfam" id="PF03572">
    <property type="entry name" value="Peptidase_S41"/>
    <property type="match status" value="1"/>
</dbReference>
<evidence type="ECO:0000256" key="3">
    <source>
        <dbReference type="ARBA" id="ARBA00022801"/>
    </source>
</evidence>
<dbReference type="Pfam" id="PF17820">
    <property type="entry name" value="PDZ_6"/>
    <property type="match status" value="1"/>
</dbReference>
<keyword evidence="6" id="KW-0472">Membrane</keyword>
<organism evidence="8 9">
    <name type="scientific">Flaviaesturariibacter flavus</name>
    <dbReference type="NCBI Taxonomy" id="2502780"/>
    <lineage>
        <taxon>Bacteria</taxon>
        <taxon>Pseudomonadati</taxon>
        <taxon>Bacteroidota</taxon>
        <taxon>Chitinophagia</taxon>
        <taxon>Chitinophagales</taxon>
        <taxon>Chitinophagaceae</taxon>
        <taxon>Flaviaestuariibacter</taxon>
    </lineage>
</organism>
<sequence>MRNKKLQVWLPLIFSIVMIIGMFFGFRLHQQTGSSKGLFAREQRSTLQEAIDLIRNKYVDKVKIDSLQDNAMDGLMNQLDPHSVYIPNRDVAEANEDITGNFQGIGVEFNIFEDTVNVLYVVPGGPSDKAGLQIGDRITHVDDKSVVSKTLPSEDIRRMIRGEGGTKVKLTVWRAGTIQYFYVVRGTIPLPSLDAAYMLDGQTGYIRLNKFSETTYREFMRAMEELQGKGMKALMLDLRGNGGGLVQQAVNIADEFIAGDQIIVYTQGTNSDRRDYRASKDGIFETGKLVVLVDELTASASEILAGALQDLDRATIVGRRTFGKGLVQEQYPLSDGSAIRLTVARYFTPLGRSIQRPYDKGRKVYMEEVIDRYRSGEMINPDSIHQKKSEVFKTKGGRTVYNGGGITPDAFVPIDTSSFTQNITKLYLDGRFNNYVYLYYMDHRKELSAFRTPGEFTRGFAGSEEAWRGLVEYAVKDSVNLRVVPEKDKREVQRRIRAYLARLRWRTQGFYEVSNSGDPVVTRAKQLLEP</sequence>
<dbReference type="SMART" id="SM00245">
    <property type="entry name" value="TSPc"/>
    <property type="match status" value="1"/>
</dbReference>
<dbReference type="GO" id="GO:0006508">
    <property type="term" value="P:proteolysis"/>
    <property type="evidence" value="ECO:0007669"/>
    <property type="project" value="UniProtKB-KW"/>
</dbReference>
<comment type="caution">
    <text evidence="8">The sequence shown here is derived from an EMBL/GenBank/DDBJ whole genome shotgun (WGS) entry which is preliminary data.</text>
</comment>
<dbReference type="InterPro" id="IPR036034">
    <property type="entry name" value="PDZ_sf"/>
</dbReference>
<dbReference type="SMART" id="SM00228">
    <property type="entry name" value="PDZ"/>
    <property type="match status" value="1"/>
</dbReference>
<keyword evidence="2 5" id="KW-0645">Protease</keyword>
<dbReference type="GO" id="GO:0008236">
    <property type="term" value="F:serine-type peptidase activity"/>
    <property type="evidence" value="ECO:0007669"/>
    <property type="project" value="UniProtKB-KW"/>
</dbReference>
<dbReference type="GO" id="GO:0007165">
    <property type="term" value="P:signal transduction"/>
    <property type="evidence" value="ECO:0007669"/>
    <property type="project" value="TreeGrafter"/>
</dbReference>
<dbReference type="AlphaFoldDB" id="A0A4R1BP69"/>
<comment type="similarity">
    <text evidence="1 5">Belongs to the peptidase S41A family.</text>
</comment>
<evidence type="ECO:0000259" key="7">
    <source>
        <dbReference type="PROSITE" id="PS50106"/>
    </source>
</evidence>
<evidence type="ECO:0000256" key="2">
    <source>
        <dbReference type="ARBA" id="ARBA00022670"/>
    </source>
</evidence>
<evidence type="ECO:0000313" key="9">
    <source>
        <dbReference type="Proteomes" id="UP000295334"/>
    </source>
</evidence>
<dbReference type="GO" id="GO:0004175">
    <property type="term" value="F:endopeptidase activity"/>
    <property type="evidence" value="ECO:0007669"/>
    <property type="project" value="TreeGrafter"/>
</dbReference>
<evidence type="ECO:0000313" key="8">
    <source>
        <dbReference type="EMBL" id="TCJ19107.1"/>
    </source>
</evidence>
<feature type="domain" description="PDZ" evidence="7">
    <location>
        <begin position="91"/>
        <end position="165"/>
    </location>
</feature>
<keyword evidence="6" id="KW-1133">Transmembrane helix</keyword>
<gene>
    <name evidence="8" type="ORF">EPD60_01445</name>
</gene>
<accession>A0A4R1BP69</accession>
<keyword evidence="6" id="KW-0812">Transmembrane</keyword>
<dbReference type="InterPro" id="IPR041489">
    <property type="entry name" value="PDZ_6"/>
</dbReference>
<dbReference type="InterPro" id="IPR029045">
    <property type="entry name" value="ClpP/crotonase-like_dom_sf"/>
</dbReference>
<dbReference type="Proteomes" id="UP000295334">
    <property type="component" value="Unassembled WGS sequence"/>
</dbReference>
<dbReference type="Gene3D" id="3.30.750.44">
    <property type="match status" value="1"/>
</dbReference>
<dbReference type="InterPro" id="IPR005151">
    <property type="entry name" value="Tail-specific_protease"/>
</dbReference>
<dbReference type="PANTHER" id="PTHR32060">
    <property type="entry name" value="TAIL-SPECIFIC PROTEASE"/>
    <property type="match status" value="1"/>
</dbReference>
<dbReference type="NCBIfam" id="TIGR00225">
    <property type="entry name" value="prc"/>
    <property type="match status" value="1"/>
</dbReference>
<dbReference type="SUPFAM" id="SSF50156">
    <property type="entry name" value="PDZ domain-like"/>
    <property type="match status" value="1"/>
</dbReference>
<protein>
    <submittedName>
        <fullName evidence="8">S41 family peptidase</fullName>
    </submittedName>
</protein>
<dbReference type="InterPro" id="IPR004447">
    <property type="entry name" value="Peptidase_S41A"/>
</dbReference>
<feature type="transmembrane region" description="Helical" evidence="6">
    <location>
        <begin position="6"/>
        <end position="26"/>
    </location>
</feature>